<dbReference type="PANTHER" id="PTHR42110:SF1">
    <property type="entry name" value="L-ASPARAGINASE, PUTATIVE (AFU_ORTHOLOGUE AFUA_3G11890)-RELATED"/>
    <property type="match status" value="1"/>
</dbReference>
<name>B8D0W8_HALOH</name>
<dbReference type="HOGENOM" id="CLU_062004_0_0_9"/>
<dbReference type="GO" id="GO:0004067">
    <property type="term" value="F:asparaginase activity"/>
    <property type="evidence" value="ECO:0007669"/>
    <property type="project" value="UniProtKB-EC"/>
</dbReference>
<dbReference type="EMBL" id="CP001098">
    <property type="protein sequence ID" value="ACL68937.1"/>
    <property type="molecule type" value="Genomic_DNA"/>
</dbReference>
<evidence type="ECO:0000313" key="2">
    <source>
        <dbReference type="Proteomes" id="UP000000719"/>
    </source>
</evidence>
<dbReference type="Proteomes" id="UP000000719">
    <property type="component" value="Chromosome"/>
</dbReference>
<dbReference type="InterPro" id="IPR010349">
    <property type="entry name" value="Asparaginase_II"/>
</dbReference>
<protein>
    <submittedName>
        <fullName evidence="1">Asparaginase</fullName>
        <ecNumber evidence="1">3.5.1.1</ecNumber>
    </submittedName>
</protein>
<reference evidence="1 2" key="1">
    <citation type="journal article" date="2009" name="PLoS ONE">
        <title>Genome analysis of the anaerobic thermohalophilic bacterium Halothermothrix orenii.</title>
        <authorList>
            <person name="Mavromatis K."/>
            <person name="Ivanova N."/>
            <person name="Anderson I."/>
            <person name="Lykidis A."/>
            <person name="Hooper S.D."/>
            <person name="Sun H."/>
            <person name="Kunin V."/>
            <person name="Lapidus A."/>
            <person name="Hugenholtz P."/>
            <person name="Patel B."/>
            <person name="Kyrpides N.C."/>
        </authorList>
    </citation>
    <scope>NUCLEOTIDE SEQUENCE [LARGE SCALE GENOMIC DNA]</scope>
    <source>
        <strain evidence="2">H 168 / OCM 544 / DSM 9562</strain>
    </source>
</reference>
<dbReference type="PANTHER" id="PTHR42110">
    <property type="entry name" value="L-ASPARAGINASE, PUTATIVE (AFU_ORTHOLOGUE AFUA_3G11890)-RELATED"/>
    <property type="match status" value="1"/>
</dbReference>
<proteinExistence type="predicted"/>
<gene>
    <name evidence="1" type="ordered locus">Hore_01750</name>
</gene>
<dbReference type="EC" id="3.5.1.1" evidence="1"/>
<dbReference type="eggNOG" id="COG4448">
    <property type="taxonomic scope" value="Bacteria"/>
</dbReference>
<sequence>MPTKIAEVYRGKLVESIHRGDIVVVTTDERITYYSGSRDKVTYWRSAAKPIQALPVIFSGAAEKYGLTPEEIAIMAASHSGENLHVETVKGILNKIGLDESALKCGVHPPVHKETARNIWMKGGKVSPLHNNCSGKHAGLLTLCQFYGWSIDDYLNQDHPLQRLLLEVISDITGVPESDIELGVDGCGVVVFGLPLKNMAYAYARLANPEYLPSKYRKAARHIVESMTSYPEMVGGSERFNTDLLTVAGDKLVAKSGAEGVFCIGVFGGPGVAVKIEDGNSRGIPPVVINLLKQLNLLTPEEIAKMRKYHKPAVKNNRKEKVGFIKPVFTLNKA</sequence>
<dbReference type="KEGG" id="hor:Hore_01750"/>
<evidence type="ECO:0000313" key="1">
    <source>
        <dbReference type="EMBL" id="ACL68937.1"/>
    </source>
</evidence>
<keyword evidence="2" id="KW-1185">Reference proteome</keyword>
<dbReference type="Pfam" id="PF06089">
    <property type="entry name" value="Asparaginase_II"/>
    <property type="match status" value="1"/>
</dbReference>
<dbReference type="AlphaFoldDB" id="B8D0W8"/>
<organism evidence="1 2">
    <name type="scientific">Halothermothrix orenii (strain H 168 / OCM 544 / DSM 9562)</name>
    <dbReference type="NCBI Taxonomy" id="373903"/>
    <lineage>
        <taxon>Bacteria</taxon>
        <taxon>Bacillati</taxon>
        <taxon>Bacillota</taxon>
        <taxon>Clostridia</taxon>
        <taxon>Halanaerobiales</taxon>
        <taxon>Halothermotrichaceae</taxon>
        <taxon>Halothermothrix</taxon>
    </lineage>
</organism>
<dbReference type="RefSeq" id="WP_012635135.1">
    <property type="nucleotide sequence ID" value="NC_011899.1"/>
</dbReference>
<keyword evidence="1" id="KW-0378">Hydrolase</keyword>
<dbReference type="STRING" id="373903.Hore_01750"/>
<accession>B8D0W8</accession>